<proteinExistence type="predicted"/>
<feature type="transmembrane region" description="Helical" evidence="8">
    <location>
        <begin position="7"/>
        <end position="27"/>
    </location>
</feature>
<gene>
    <name evidence="9" type="ORF">RF11_12654</name>
</gene>
<evidence type="ECO:0000256" key="1">
    <source>
        <dbReference type="ARBA" id="ARBA00004141"/>
    </source>
</evidence>
<organism evidence="9 10">
    <name type="scientific">Thelohanellus kitauei</name>
    <name type="common">Myxosporean</name>
    <dbReference type="NCBI Taxonomy" id="669202"/>
    <lineage>
        <taxon>Eukaryota</taxon>
        <taxon>Metazoa</taxon>
        <taxon>Cnidaria</taxon>
        <taxon>Myxozoa</taxon>
        <taxon>Myxosporea</taxon>
        <taxon>Bivalvulida</taxon>
        <taxon>Platysporina</taxon>
        <taxon>Myxobolidae</taxon>
        <taxon>Thelohanellus</taxon>
    </lineage>
</organism>
<reference evidence="9 10" key="1">
    <citation type="journal article" date="2014" name="Genome Biol. Evol.">
        <title>The genome of the myxosporean Thelohanellus kitauei shows adaptations to nutrient acquisition within its fish host.</title>
        <authorList>
            <person name="Yang Y."/>
            <person name="Xiong J."/>
            <person name="Zhou Z."/>
            <person name="Huo F."/>
            <person name="Miao W."/>
            <person name="Ran C."/>
            <person name="Liu Y."/>
            <person name="Zhang J."/>
            <person name="Feng J."/>
            <person name="Wang M."/>
            <person name="Wang M."/>
            <person name="Wang L."/>
            <person name="Yao B."/>
        </authorList>
    </citation>
    <scope>NUCLEOTIDE SEQUENCE [LARGE SCALE GENOMIC DNA]</scope>
    <source>
        <strain evidence="9">Wuqing</strain>
    </source>
</reference>
<keyword evidence="2" id="KW-0813">Transport</keyword>
<dbReference type="OrthoDB" id="44789at2759"/>
<evidence type="ECO:0000256" key="3">
    <source>
        <dbReference type="ARBA" id="ARBA00022692"/>
    </source>
</evidence>
<dbReference type="InterPro" id="IPR001807">
    <property type="entry name" value="ClC"/>
</dbReference>
<dbReference type="SUPFAM" id="SSF81340">
    <property type="entry name" value="Clc chloride channel"/>
    <property type="match status" value="2"/>
</dbReference>
<evidence type="ECO:0000256" key="5">
    <source>
        <dbReference type="ARBA" id="ARBA00023065"/>
    </source>
</evidence>
<evidence type="ECO:0000256" key="6">
    <source>
        <dbReference type="ARBA" id="ARBA00023136"/>
    </source>
</evidence>
<name>A0A0C2MR95_THEKT</name>
<keyword evidence="5" id="KW-0406">Ion transport</keyword>
<evidence type="ECO:0000256" key="4">
    <source>
        <dbReference type="ARBA" id="ARBA00022989"/>
    </source>
</evidence>
<evidence type="ECO:0000313" key="10">
    <source>
        <dbReference type="Proteomes" id="UP000031668"/>
    </source>
</evidence>
<evidence type="ECO:0000256" key="2">
    <source>
        <dbReference type="ARBA" id="ARBA00022448"/>
    </source>
</evidence>
<feature type="transmembrane region" description="Helical" evidence="8">
    <location>
        <begin position="33"/>
        <end position="58"/>
    </location>
</feature>
<dbReference type="GO" id="GO:0005247">
    <property type="term" value="F:voltage-gated chloride channel activity"/>
    <property type="evidence" value="ECO:0007669"/>
    <property type="project" value="TreeGrafter"/>
</dbReference>
<evidence type="ECO:0000256" key="7">
    <source>
        <dbReference type="ARBA" id="ARBA00023214"/>
    </source>
</evidence>
<keyword evidence="10" id="KW-1185">Reference proteome</keyword>
<evidence type="ECO:0000256" key="8">
    <source>
        <dbReference type="SAM" id="Phobius"/>
    </source>
</evidence>
<keyword evidence="4 8" id="KW-1133">Transmembrane helix</keyword>
<dbReference type="AlphaFoldDB" id="A0A0C2MR95"/>
<dbReference type="PANTHER" id="PTHR45711">
    <property type="entry name" value="CHLORIDE CHANNEL PROTEIN"/>
    <property type="match status" value="1"/>
</dbReference>
<keyword evidence="7" id="KW-0868">Chloride</keyword>
<keyword evidence="6 8" id="KW-0472">Membrane</keyword>
<feature type="transmembrane region" description="Helical" evidence="8">
    <location>
        <begin position="89"/>
        <end position="114"/>
    </location>
</feature>
<dbReference type="Pfam" id="PF00654">
    <property type="entry name" value="Voltage_CLC"/>
    <property type="match status" value="2"/>
</dbReference>
<dbReference type="PANTHER" id="PTHR45711:SF6">
    <property type="entry name" value="CHLORIDE CHANNEL PROTEIN"/>
    <property type="match status" value="1"/>
</dbReference>
<dbReference type="Gene3D" id="1.10.3080.10">
    <property type="entry name" value="Clc chloride channel"/>
    <property type="match status" value="3"/>
</dbReference>
<dbReference type="GO" id="GO:0005794">
    <property type="term" value="C:Golgi apparatus"/>
    <property type="evidence" value="ECO:0007669"/>
    <property type="project" value="TreeGrafter"/>
</dbReference>
<evidence type="ECO:0000313" key="9">
    <source>
        <dbReference type="EMBL" id="KII69771.1"/>
    </source>
</evidence>
<dbReference type="InterPro" id="IPR014743">
    <property type="entry name" value="Cl-channel_core"/>
</dbReference>
<comment type="subcellular location">
    <subcellularLocation>
        <location evidence="1">Membrane</location>
        <topology evidence="1">Multi-pass membrane protein</topology>
    </subcellularLocation>
</comment>
<dbReference type="EMBL" id="JWZT01002281">
    <property type="protein sequence ID" value="KII69771.1"/>
    <property type="molecule type" value="Genomic_DNA"/>
</dbReference>
<protein>
    <submittedName>
        <fullName evidence="9">Uncharacterized protein</fullName>
    </submittedName>
</protein>
<comment type="caution">
    <text evidence="9">The sequence shown here is derived from an EMBL/GenBank/DDBJ whole genome shotgun (WGS) entry which is preliminary data.</text>
</comment>
<accession>A0A0C2MR95</accession>
<sequence length="172" mass="18506">MRGFLGFSTYIVKTATLILSVSSGLLLGQEGPMILTAGTAIGMATAFNSPITGVLFTLEEVSETFITYPKSYIFSSFCTPNRRCIFPSLYAVVGSAAVLGGITQMTVCVVVMMIEITGKLSYILPLILAVTLSKWVSNALYEQISVINHLPHLSNKDEISVSLTAIQGHSLY</sequence>
<keyword evidence="3 8" id="KW-0812">Transmembrane</keyword>
<dbReference type="GO" id="GO:0005769">
    <property type="term" value="C:early endosome"/>
    <property type="evidence" value="ECO:0007669"/>
    <property type="project" value="TreeGrafter"/>
</dbReference>
<dbReference type="GO" id="GO:0005886">
    <property type="term" value="C:plasma membrane"/>
    <property type="evidence" value="ECO:0007669"/>
    <property type="project" value="TreeGrafter"/>
</dbReference>
<dbReference type="Proteomes" id="UP000031668">
    <property type="component" value="Unassembled WGS sequence"/>
</dbReference>